<organism evidence="3 4">
    <name type="scientific">Flagellimonas oceani</name>
    <dbReference type="NCBI Taxonomy" id="2698672"/>
    <lineage>
        <taxon>Bacteria</taxon>
        <taxon>Pseudomonadati</taxon>
        <taxon>Bacteroidota</taxon>
        <taxon>Flavobacteriia</taxon>
        <taxon>Flavobacteriales</taxon>
        <taxon>Flavobacteriaceae</taxon>
        <taxon>Flagellimonas</taxon>
    </lineage>
</organism>
<keyword evidence="1" id="KW-1133">Transmembrane helix</keyword>
<keyword evidence="1" id="KW-0812">Transmembrane</keyword>
<dbReference type="RefSeq" id="WP_166250456.1">
    <property type="nucleotide sequence ID" value="NZ_JAHZSW010000021.1"/>
</dbReference>
<proteinExistence type="predicted"/>
<evidence type="ECO:0000313" key="3">
    <source>
        <dbReference type="EMBL" id="QII47124.1"/>
    </source>
</evidence>
<dbReference type="InterPro" id="IPR025698">
    <property type="entry name" value="2TM_dom"/>
</dbReference>
<keyword evidence="4" id="KW-1185">Reference proteome</keyword>
<dbReference type="Proteomes" id="UP000502928">
    <property type="component" value="Chromosome"/>
</dbReference>
<feature type="domain" description="2TM" evidence="2">
    <location>
        <begin position="11"/>
        <end position="91"/>
    </location>
</feature>
<accession>A0A6G7J9A2</accession>
<evidence type="ECO:0000259" key="2">
    <source>
        <dbReference type="Pfam" id="PF13239"/>
    </source>
</evidence>
<dbReference type="KEGG" id="mut:GVT53_09560"/>
<name>A0A6G7J9A2_9FLAO</name>
<gene>
    <name evidence="3" type="ORF">GVT53_09560</name>
</gene>
<feature type="transmembrane region" description="Helical" evidence="1">
    <location>
        <begin position="21"/>
        <end position="42"/>
    </location>
</feature>
<feature type="transmembrane region" description="Helical" evidence="1">
    <location>
        <begin position="48"/>
        <end position="67"/>
    </location>
</feature>
<evidence type="ECO:0000313" key="4">
    <source>
        <dbReference type="Proteomes" id="UP000502928"/>
    </source>
</evidence>
<sequence length="101" mass="12343">MENVNKEKYNRAKKRVDELKGFYIHLAIYIVINAFILVNIYLRNDNFWSWEHFITLIAWGVGLLFHASKTFGFNPFLSKDWEERQIQKYMDEDKEEMNKYK</sequence>
<protein>
    <submittedName>
        <fullName evidence="3">2TM domain-containing protein</fullName>
    </submittedName>
</protein>
<keyword evidence="1" id="KW-0472">Membrane</keyword>
<reference evidence="3 4" key="1">
    <citation type="submission" date="2020-02" db="EMBL/GenBank/DDBJ databases">
        <title>Complete genome of Muricauda sp. 501str8.</title>
        <authorList>
            <person name="Dong B."/>
            <person name="Zhu S."/>
            <person name="Yang J."/>
            <person name="Chen J."/>
        </authorList>
    </citation>
    <scope>NUCLEOTIDE SEQUENCE [LARGE SCALE GENOMIC DNA]</scope>
    <source>
        <strain evidence="3 4">501str8</strain>
    </source>
</reference>
<dbReference type="AlphaFoldDB" id="A0A6G7J9A2"/>
<dbReference type="EMBL" id="CP049616">
    <property type="protein sequence ID" value="QII47124.1"/>
    <property type="molecule type" value="Genomic_DNA"/>
</dbReference>
<dbReference type="Pfam" id="PF13239">
    <property type="entry name" value="2TM"/>
    <property type="match status" value="1"/>
</dbReference>
<evidence type="ECO:0000256" key="1">
    <source>
        <dbReference type="SAM" id="Phobius"/>
    </source>
</evidence>